<evidence type="ECO:0000313" key="1">
    <source>
        <dbReference type="EMBL" id="CAH8356559.1"/>
    </source>
</evidence>
<dbReference type="AlphaFoldDB" id="A0ABC8KDV8"/>
<accession>A0ABC8KDV8</accession>
<reference evidence="1 2" key="1">
    <citation type="submission" date="2022-03" db="EMBL/GenBank/DDBJ databases">
        <authorList>
            <person name="Macdonald S."/>
            <person name="Ahmed S."/>
            <person name="Newling K."/>
        </authorList>
    </citation>
    <scope>NUCLEOTIDE SEQUENCE [LARGE SCALE GENOMIC DNA]</scope>
</reference>
<name>A0ABC8KDV8_ERUVS</name>
<organism evidence="1 2">
    <name type="scientific">Eruca vesicaria subsp. sativa</name>
    <name type="common">Garden rocket</name>
    <name type="synonym">Eruca sativa</name>
    <dbReference type="NCBI Taxonomy" id="29727"/>
    <lineage>
        <taxon>Eukaryota</taxon>
        <taxon>Viridiplantae</taxon>
        <taxon>Streptophyta</taxon>
        <taxon>Embryophyta</taxon>
        <taxon>Tracheophyta</taxon>
        <taxon>Spermatophyta</taxon>
        <taxon>Magnoliopsida</taxon>
        <taxon>eudicotyledons</taxon>
        <taxon>Gunneridae</taxon>
        <taxon>Pentapetalae</taxon>
        <taxon>rosids</taxon>
        <taxon>malvids</taxon>
        <taxon>Brassicales</taxon>
        <taxon>Brassicaceae</taxon>
        <taxon>Brassiceae</taxon>
        <taxon>Eruca</taxon>
    </lineage>
</organism>
<evidence type="ECO:0000313" key="2">
    <source>
        <dbReference type="Proteomes" id="UP001642260"/>
    </source>
</evidence>
<gene>
    <name evidence="1" type="ORF">ERUC_LOCUS22314</name>
</gene>
<keyword evidence="2" id="KW-1185">Reference proteome</keyword>
<dbReference type="EMBL" id="CAKOAT010218487">
    <property type="protein sequence ID" value="CAH8356559.1"/>
    <property type="molecule type" value="Genomic_DNA"/>
</dbReference>
<dbReference type="Proteomes" id="UP001642260">
    <property type="component" value="Unassembled WGS sequence"/>
</dbReference>
<sequence length="100" mass="11725">MAVNHFQGSFLQDAFTDGMNDRTKHYRRILKMYKEFHEAVVSYNNAEGNLELFDEIFNDFVMIDVKQELESELELSQARISDVKVPNLNGDKLGEPQMWH</sequence>
<comment type="caution">
    <text evidence="1">The sequence shown here is derived from an EMBL/GenBank/DDBJ whole genome shotgun (WGS) entry which is preliminary data.</text>
</comment>
<proteinExistence type="predicted"/>
<protein>
    <submittedName>
        <fullName evidence="1">Uncharacterized protein</fullName>
    </submittedName>
</protein>